<dbReference type="EMBL" id="JAPFFL010000008">
    <property type="protein sequence ID" value="KAJ6707888.1"/>
    <property type="molecule type" value="Genomic_DNA"/>
</dbReference>
<evidence type="ECO:0000313" key="2">
    <source>
        <dbReference type="EMBL" id="KAJ6707888.1"/>
    </source>
</evidence>
<comment type="caution">
    <text evidence="2">The sequence shown here is derived from an EMBL/GenBank/DDBJ whole genome shotgun (WGS) entry which is preliminary data.</text>
</comment>
<sequence>METEKEDRGDTKTVEEEANQTRKEERKGADWRRCRLGGEIQTNQEDDPRRRLEKMEAGRQTVRTRKIQKTGAESSREAKERGKEGTKRERGPTGTKLRQGGKRK</sequence>
<dbReference type="AlphaFoldDB" id="A0A9Q0QJK1"/>
<accession>A0A9Q0QJK1</accession>
<dbReference type="Proteomes" id="UP001151529">
    <property type="component" value="Chromosome 4"/>
</dbReference>
<feature type="region of interest" description="Disordered" evidence="1">
    <location>
        <begin position="1"/>
        <end position="104"/>
    </location>
</feature>
<name>A0A9Q0QJK1_SALVM</name>
<evidence type="ECO:0000256" key="1">
    <source>
        <dbReference type="SAM" id="MobiDB-lite"/>
    </source>
</evidence>
<proteinExistence type="predicted"/>
<protein>
    <submittedName>
        <fullName evidence="2">Uncharacterized protein</fullName>
    </submittedName>
</protein>
<feature type="compositionally biased region" description="Basic and acidic residues" evidence="1">
    <location>
        <begin position="1"/>
        <end position="33"/>
    </location>
</feature>
<gene>
    <name evidence="2" type="ORF">OIU85_028186</name>
</gene>
<organism evidence="2 3">
    <name type="scientific">Salix viminalis</name>
    <name type="common">Common osier</name>
    <name type="synonym">Basket willow</name>
    <dbReference type="NCBI Taxonomy" id="40686"/>
    <lineage>
        <taxon>Eukaryota</taxon>
        <taxon>Viridiplantae</taxon>
        <taxon>Streptophyta</taxon>
        <taxon>Embryophyta</taxon>
        <taxon>Tracheophyta</taxon>
        <taxon>Spermatophyta</taxon>
        <taxon>Magnoliopsida</taxon>
        <taxon>eudicotyledons</taxon>
        <taxon>Gunneridae</taxon>
        <taxon>Pentapetalae</taxon>
        <taxon>rosids</taxon>
        <taxon>fabids</taxon>
        <taxon>Malpighiales</taxon>
        <taxon>Salicaceae</taxon>
        <taxon>Saliceae</taxon>
        <taxon>Salix</taxon>
    </lineage>
</organism>
<keyword evidence="3" id="KW-1185">Reference proteome</keyword>
<feature type="compositionally biased region" description="Basic and acidic residues" evidence="1">
    <location>
        <begin position="46"/>
        <end position="57"/>
    </location>
</feature>
<reference evidence="2" key="1">
    <citation type="submission" date="2022-11" db="EMBL/GenBank/DDBJ databases">
        <authorList>
            <person name="Hyden B.L."/>
            <person name="Feng K."/>
            <person name="Yates T."/>
            <person name="Jawdy S."/>
            <person name="Smart L.B."/>
            <person name="Muchero W."/>
        </authorList>
    </citation>
    <scope>NUCLEOTIDE SEQUENCE</scope>
    <source>
        <tissue evidence="2">Shoot tip</tissue>
    </source>
</reference>
<reference evidence="2" key="2">
    <citation type="journal article" date="2023" name="Int. J. Mol. Sci.">
        <title>De Novo Assembly and Annotation of 11 Diverse Shrub Willow (Salix) Genomes Reveals Novel Gene Organization in Sex-Linked Regions.</title>
        <authorList>
            <person name="Hyden B."/>
            <person name="Feng K."/>
            <person name="Yates T.B."/>
            <person name="Jawdy S."/>
            <person name="Cereghino C."/>
            <person name="Smart L.B."/>
            <person name="Muchero W."/>
        </authorList>
    </citation>
    <scope>NUCLEOTIDE SEQUENCE [LARGE SCALE GENOMIC DNA]</scope>
    <source>
        <tissue evidence="2">Shoot tip</tissue>
    </source>
</reference>
<feature type="compositionally biased region" description="Basic and acidic residues" evidence="1">
    <location>
        <begin position="74"/>
        <end position="91"/>
    </location>
</feature>
<evidence type="ECO:0000313" key="3">
    <source>
        <dbReference type="Proteomes" id="UP001151529"/>
    </source>
</evidence>